<dbReference type="Gene3D" id="1.10.3170.10">
    <property type="entry name" value="Recbcd, chain B, domain 2"/>
    <property type="match status" value="1"/>
</dbReference>
<feature type="compositionally biased region" description="Basic and acidic residues" evidence="14">
    <location>
        <begin position="899"/>
        <end position="910"/>
    </location>
</feature>
<dbReference type="InterPro" id="IPR027417">
    <property type="entry name" value="P-loop_NTPase"/>
</dbReference>
<dbReference type="EMBL" id="UINC01005138">
    <property type="protein sequence ID" value="SVA19337.1"/>
    <property type="molecule type" value="Genomic_DNA"/>
</dbReference>
<dbReference type="Gene3D" id="3.90.320.10">
    <property type="match status" value="1"/>
</dbReference>
<dbReference type="Gene3D" id="3.40.50.300">
    <property type="entry name" value="P-loop containing nucleotide triphosphate hydrolases"/>
    <property type="match status" value="3"/>
</dbReference>
<reference evidence="17" key="1">
    <citation type="submission" date="2018-05" db="EMBL/GenBank/DDBJ databases">
        <authorList>
            <person name="Lanie J.A."/>
            <person name="Ng W.-L."/>
            <person name="Kazmierczak K.M."/>
            <person name="Andrzejewski T.M."/>
            <person name="Davidsen T.M."/>
            <person name="Wayne K.J."/>
            <person name="Tettelin H."/>
            <person name="Glass J.I."/>
            <person name="Rusch D."/>
            <person name="Podicherti R."/>
            <person name="Tsui H.-C.T."/>
            <person name="Winkler M.E."/>
        </authorList>
    </citation>
    <scope>NUCLEOTIDE SEQUENCE</scope>
</reference>
<keyword evidence="2" id="KW-0547">Nucleotide-binding</keyword>
<dbReference type="PANTHER" id="PTHR11070">
    <property type="entry name" value="UVRD / RECB / PCRA DNA HELICASE FAMILY MEMBER"/>
    <property type="match status" value="1"/>
</dbReference>
<dbReference type="GO" id="GO:0005829">
    <property type="term" value="C:cytosol"/>
    <property type="evidence" value="ECO:0007669"/>
    <property type="project" value="TreeGrafter"/>
</dbReference>
<gene>
    <name evidence="17" type="ORF">METZ01_LOCUS72191</name>
</gene>
<accession>A0A381TWJ2</accession>
<feature type="domain" description="UvrD-like helicase ATP-binding" evidence="15">
    <location>
        <begin position="1"/>
        <end position="406"/>
    </location>
</feature>
<feature type="region of interest" description="Disordered" evidence="14">
    <location>
        <begin position="894"/>
        <end position="914"/>
    </location>
</feature>
<evidence type="ECO:0000256" key="12">
    <source>
        <dbReference type="ARBA" id="ARBA00034808"/>
    </source>
</evidence>
<keyword evidence="8" id="KW-0238">DNA-binding</keyword>
<evidence type="ECO:0000256" key="3">
    <source>
        <dbReference type="ARBA" id="ARBA00022763"/>
    </source>
</evidence>
<dbReference type="Pfam" id="PF13361">
    <property type="entry name" value="UvrD_C"/>
    <property type="match status" value="1"/>
</dbReference>
<dbReference type="InterPro" id="IPR000212">
    <property type="entry name" value="DNA_helicase_UvrD/REP"/>
</dbReference>
<dbReference type="InterPro" id="IPR038726">
    <property type="entry name" value="PDDEXK_AddAB-type"/>
</dbReference>
<dbReference type="SUPFAM" id="SSF52980">
    <property type="entry name" value="Restriction endonuclease-like"/>
    <property type="match status" value="1"/>
</dbReference>
<dbReference type="GO" id="GO:0043138">
    <property type="term" value="F:3'-5' DNA helicase activity"/>
    <property type="evidence" value="ECO:0007669"/>
    <property type="project" value="UniProtKB-EC"/>
</dbReference>
<dbReference type="GO" id="GO:0004527">
    <property type="term" value="F:exonuclease activity"/>
    <property type="evidence" value="ECO:0007669"/>
    <property type="project" value="UniProtKB-KW"/>
</dbReference>
<dbReference type="GO" id="GO:0003677">
    <property type="term" value="F:DNA binding"/>
    <property type="evidence" value="ECO:0007669"/>
    <property type="project" value="UniProtKB-KW"/>
</dbReference>
<dbReference type="EC" id="5.6.2.4" evidence="12"/>
<dbReference type="SUPFAM" id="SSF52540">
    <property type="entry name" value="P-loop containing nucleoside triphosphate hydrolases"/>
    <property type="match status" value="1"/>
</dbReference>
<organism evidence="17">
    <name type="scientific">marine metagenome</name>
    <dbReference type="NCBI Taxonomy" id="408172"/>
    <lineage>
        <taxon>unclassified sequences</taxon>
        <taxon>metagenomes</taxon>
        <taxon>ecological metagenomes</taxon>
    </lineage>
</organism>
<keyword evidence="10" id="KW-0413">Isomerase</keyword>
<keyword evidence="3" id="KW-0227">DNA damage</keyword>
<dbReference type="Pfam" id="PF00580">
    <property type="entry name" value="UvrD-helicase"/>
    <property type="match status" value="1"/>
</dbReference>
<evidence type="ECO:0000256" key="8">
    <source>
        <dbReference type="ARBA" id="ARBA00023125"/>
    </source>
</evidence>
<protein>
    <recommendedName>
        <fullName evidence="12">DNA 3'-5' helicase</fullName>
        <ecNumber evidence="12">5.6.2.4</ecNumber>
    </recommendedName>
</protein>
<keyword evidence="1" id="KW-0540">Nuclease</keyword>
<name>A0A381TWJ2_9ZZZZ</name>
<comment type="catalytic activity">
    <reaction evidence="11">
        <text>Couples ATP hydrolysis with the unwinding of duplex DNA by translocating in the 3'-5' direction.</text>
        <dbReference type="EC" id="5.6.2.4"/>
    </reaction>
</comment>
<evidence type="ECO:0000259" key="16">
    <source>
        <dbReference type="PROSITE" id="PS51217"/>
    </source>
</evidence>
<dbReference type="AlphaFoldDB" id="A0A381TWJ2"/>
<evidence type="ECO:0000256" key="6">
    <source>
        <dbReference type="ARBA" id="ARBA00022839"/>
    </source>
</evidence>
<evidence type="ECO:0000256" key="13">
    <source>
        <dbReference type="ARBA" id="ARBA00048988"/>
    </source>
</evidence>
<evidence type="ECO:0000313" key="17">
    <source>
        <dbReference type="EMBL" id="SVA19337.1"/>
    </source>
</evidence>
<dbReference type="Pfam" id="PF12705">
    <property type="entry name" value="PDDEXK_1"/>
    <property type="match status" value="1"/>
</dbReference>
<comment type="catalytic activity">
    <reaction evidence="13">
        <text>ATP + H2O = ADP + phosphate + H(+)</text>
        <dbReference type="Rhea" id="RHEA:13065"/>
        <dbReference type="ChEBI" id="CHEBI:15377"/>
        <dbReference type="ChEBI" id="CHEBI:15378"/>
        <dbReference type="ChEBI" id="CHEBI:30616"/>
        <dbReference type="ChEBI" id="CHEBI:43474"/>
        <dbReference type="ChEBI" id="CHEBI:456216"/>
        <dbReference type="EC" id="5.6.2.4"/>
    </reaction>
</comment>
<feature type="domain" description="UvrD-like helicase C-terminal" evidence="16">
    <location>
        <begin position="434"/>
        <end position="717"/>
    </location>
</feature>
<evidence type="ECO:0000256" key="10">
    <source>
        <dbReference type="ARBA" id="ARBA00023235"/>
    </source>
</evidence>
<evidence type="ECO:0000256" key="11">
    <source>
        <dbReference type="ARBA" id="ARBA00034617"/>
    </source>
</evidence>
<keyword evidence="5" id="KW-0347">Helicase</keyword>
<keyword evidence="4" id="KW-0378">Hydrolase</keyword>
<dbReference type="GO" id="GO:0000725">
    <property type="term" value="P:recombinational repair"/>
    <property type="evidence" value="ECO:0007669"/>
    <property type="project" value="TreeGrafter"/>
</dbReference>
<proteinExistence type="predicted"/>
<dbReference type="InterPro" id="IPR011335">
    <property type="entry name" value="Restrct_endonuc-II-like"/>
</dbReference>
<evidence type="ECO:0000256" key="7">
    <source>
        <dbReference type="ARBA" id="ARBA00022840"/>
    </source>
</evidence>
<keyword evidence="7" id="KW-0067">ATP-binding</keyword>
<sequence>MVALVVDEGVPVEEIAAITFTEKAAAELGDRFRRKLDEVARHDPDPGRRRRADDATADVDLAALTTLHGFARRLLTDHPLEAGLPPGFEVQDENASSVGFADRWADLQHHLLTDDGLARTILLADALGIHVTHLRDLARGLDDRWDLLHTRRQPRDPDPIDLDDLLDLMGQAIALDRQDLDETDTLRVRIAKVRTAVESLEKAVDEADAVRLLREEWIGRSFNVGNSPGRKEVWGGLKTRICDLILEAGEKRRALLEAVADSVLRRLLDELARATRDAAADRRRTGTLTFHDLLVQARDVLADPDVGPTVRSNLHQRYGRLLLDEFQDTDPLQLEIALLLSDPVTPATEYRKGIDRFSPAPGSLFLVGDPKQSIYRFRRANISLYLEARRSLSMARPALTENFRTTVPIVEWINAAFGHLVKTDPRSTDLVQPDYVPLVGRRPAAPVGPAVAILGRAAHGENPDGTTPNAPDLQELEAADVAEAITTAVADGWQVEGEGGSWRSCRFADIAILLPSKNSLPSLETALEGGGIPYRAESNSLLFTMPQVRDLLMVLRAVDDPTDDLAVVAALRTPYLGCGDDDLAHWRVDHGGSWNHQAPQPDGDPSVAVVAEGLAWLGEAHRLRQHLGPSGVLERLVRDRRVLQVAFGEQRPRDAWRRVRLLADKAREFVETDGGSLRDFIDRCLTLADESSQVREAVLPETDDNAVRILTIHGAKGLEFPITILSGMTTEDAWTGRGTRFLTGDDGFLEARIQKGNPREIVGVETAGFEKADAVDQFFQDAETIRLLYVAATRARDHLLVSLHRVVDAGPLDRPGHGRLLARALAQLDELGEPVGQVARGADLVPTTGDLPEPPDPSMRPLPDRPTWLADHQRVMDRAARPRTVSATAIATHAAGAPDEDRARPGEVGRHGTGVGRAVHSALEDLDFDATASTVATVVRNRTVAEGVAGDRRTVEALVRAGLACDSVRGAASARHWRELYVAAPVDDWPGAPVVEGYVDLAYLEVGSSAGPDGPGLVIVDYKTDAVADDAERQAKADRYRLQGATYALAAERATGLPVRRVILCFLAADGATEVEVDDLPAAMAEVAAVARELSGRSTGT</sequence>
<dbReference type="PROSITE" id="PS51198">
    <property type="entry name" value="UVRD_HELICASE_ATP_BIND"/>
    <property type="match status" value="1"/>
</dbReference>
<evidence type="ECO:0000256" key="1">
    <source>
        <dbReference type="ARBA" id="ARBA00022722"/>
    </source>
</evidence>
<dbReference type="InterPro" id="IPR014016">
    <property type="entry name" value="UvrD-like_ATP-bd"/>
</dbReference>
<evidence type="ECO:0000256" key="9">
    <source>
        <dbReference type="ARBA" id="ARBA00023204"/>
    </source>
</evidence>
<evidence type="ECO:0000256" key="2">
    <source>
        <dbReference type="ARBA" id="ARBA00022741"/>
    </source>
</evidence>
<evidence type="ECO:0000256" key="5">
    <source>
        <dbReference type="ARBA" id="ARBA00022806"/>
    </source>
</evidence>
<dbReference type="PANTHER" id="PTHR11070:SF23">
    <property type="entry name" value="RECBCD ENZYME SUBUNIT RECB"/>
    <property type="match status" value="1"/>
</dbReference>
<dbReference type="InterPro" id="IPR011604">
    <property type="entry name" value="PDDEXK-like_dom_sf"/>
</dbReference>
<evidence type="ECO:0000256" key="4">
    <source>
        <dbReference type="ARBA" id="ARBA00022801"/>
    </source>
</evidence>
<evidence type="ECO:0000259" key="15">
    <source>
        <dbReference type="PROSITE" id="PS51198"/>
    </source>
</evidence>
<evidence type="ECO:0000256" key="14">
    <source>
        <dbReference type="SAM" id="MobiDB-lite"/>
    </source>
</evidence>
<dbReference type="PROSITE" id="PS51217">
    <property type="entry name" value="UVRD_HELICASE_CTER"/>
    <property type="match status" value="1"/>
</dbReference>
<keyword evidence="9" id="KW-0234">DNA repair</keyword>
<keyword evidence="6" id="KW-0269">Exonuclease</keyword>
<dbReference type="Gene3D" id="1.10.486.10">
    <property type="entry name" value="PCRA, domain 4"/>
    <property type="match status" value="1"/>
</dbReference>
<dbReference type="InterPro" id="IPR014017">
    <property type="entry name" value="DNA_helicase_UvrD-like_C"/>
</dbReference>
<dbReference type="GO" id="GO:0005524">
    <property type="term" value="F:ATP binding"/>
    <property type="evidence" value="ECO:0007669"/>
    <property type="project" value="UniProtKB-KW"/>
</dbReference>
<dbReference type="GO" id="GO:0009338">
    <property type="term" value="C:exodeoxyribonuclease V complex"/>
    <property type="evidence" value="ECO:0007669"/>
    <property type="project" value="TreeGrafter"/>
</dbReference>